<dbReference type="EC" id="3.4.-.-" evidence="1"/>
<dbReference type="Proteomes" id="UP000809273">
    <property type="component" value="Unassembled WGS sequence"/>
</dbReference>
<dbReference type="PANTHER" id="PTHR12994">
    <property type="entry name" value="SECERNIN"/>
    <property type="match status" value="1"/>
</dbReference>
<name>A0A9D8KG60_9DELT</name>
<keyword evidence="1" id="KW-0378">Hydrolase</keyword>
<protein>
    <recommendedName>
        <fullName evidence="1">Dipeptidase</fullName>
        <ecNumber evidence="1">3.4.-.-</ecNumber>
    </recommendedName>
</protein>
<dbReference type="InterPro" id="IPR005322">
    <property type="entry name" value="Peptidase_C69"/>
</dbReference>
<proteinExistence type="inferred from homology"/>
<evidence type="ECO:0000313" key="3">
    <source>
        <dbReference type="EMBL" id="MBN1574074.1"/>
    </source>
</evidence>
<reference evidence="3" key="2">
    <citation type="submission" date="2021-01" db="EMBL/GenBank/DDBJ databases">
        <authorList>
            <person name="Hahn C.R."/>
            <person name="Youssef N.H."/>
            <person name="Elshahed M."/>
        </authorList>
    </citation>
    <scope>NUCLEOTIDE SEQUENCE</scope>
    <source>
        <strain evidence="3">Zod_Metabat.24</strain>
    </source>
</reference>
<dbReference type="Gene3D" id="3.60.60.10">
    <property type="entry name" value="Penicillin V Acylase, Chain A"/>
    <property type="match status" value="1"/>
</dbReference>
<evidence type="ECO:0000313" key="4">
    <source>
        <dbReference type="Proteomes" id="UP000809273"/>
    </source>
</evidence>
<dbReference type="EMBL" id="JAFGIX010000065">
    <property type="protein sequence ID" value="MBN1574074.1"/>
    <property type="molecule type" value="Genomic_DNA"/>
</dbReference>
<dbReference type="Pfam" id="PF03577">
    <property type="entry name" value="Peptidase_C69"/>
    <property type="match status" value="1"/>
</dbReference>
<reference evidence="3" key="1">
    <citation type="journal article" date="2021" name="Environ. Microbiol.">
        <title>Genomic characterization of three novel Desulfobacterota classes expand the metabolic and phylogenetic diversity of the phylum.</title>
        <authorList>
            <person name="Murphy C.L."/>
            <person name="Biggerstaff J."/>
            <person name="Eichhorn A."/>
            <person name="Ewing E."/>
            <person name="Shahan R."/>
            <person name="Soriano D."/>
            <person name="Stewart S."/>
            <person name="VanMol K."/>
            <person name="Walker R."/>
            <person name="Walters P."/>
            <person name="Elshahed M.S."/>
            <person name="Youssef N.H."/>
        </authorList>
    </citation>
    <scope>NUCLEOTIDE SEQUENCE</scope>
    <source>
        <strain evidence="3">Zod_Metabat.24</strain>
    </source>
</reference>
<dbReference type="GO" id="GO:0070004">
    <property type="term" value="F:cysteine-type exopeptidase activity"/>
    <property type="evidence" value="ECO:0007669"/>
    <property type="project" value="InterPro"/>
</dbReference>
<keyword evidence="1" id="KW-0224">Dipeptidase</keyword>
<keyword evidence="1" id="KW-0645">Protease</keyword>
<evidence type="ECO:0000256" key="2">
    <source>
        <dbReference type="SAM" id="Coils"/>
    </source>
</evidence>
<dbReference type="GO" id="GO:0006508">
    <property type="term" value="P:proteolysis"/>
    <property type="evidence" value="ECO:0007669"/>
    <property type="project" value="UniProtKB-KW"/>
</dbReference>
<evidence type="ECO:0000256" key="1">
    <source>
        <dbReference type="RuleBase" id="RU364089"/>
    </source>
</evidence>
<sequence length="452" mass="51306">MCDTFVATGAATFDGSVIFAKNSDREPNEAQAVEYYPAKVYKKGEDLKLTYITIPQAVETRGVLLSRPFWIWGAEMGANDAGVVIGNESVFTKLPMRKEKMLLGMDLLRLGLERADTAEGALDVMAELLGRYGQGGPAGYEDKKLLYHNSFIIADPKEAWVFETADYEWAAVKVKGVRSISNRITIGNEFDRSSPGLVETAVKKGWCKSGEDFDFDRCYSDWFFSTFSMARQRCERTQEMIDGGAGKIAPPTMMSYLRDHNIDDEKYRTQKRFFMDEICMHAANGLPRASQTTGSLVSHLTGKINTHWITGTAAPCTSVFKPFYFEAGKLPDVGPEPTGRFDKSTLWWRHERLHREVIKDYPKRMKAYRDERDRLEAEFLKESEELLKGASKGKGEEFSKKLYAFSENCFKRAGEAEDKWIETVRSMPIEKKANFVYSSYWKKQSKKAGIQA</sequence>
<dbReference type="AlphaFoldDB" id="A0A9D8KG60"/>
<comment type="similarity">
    <text evidence="1">Belongs to the peptidase C69 family.</text>
</comment>
<feature type="coiled-coil region" evidence="2">
    <location>
        <begin position="358"/>
        <end position="385"/>
    </location>
</feature>
<accession>A0A9D8KG60</accession>
<dbReference type="PANTHER" id="PTHR12994:SF17">
    <property type="entry name" value="LD30995P"/>
    <property type="match status" value="1"/>
</dbReference>
<organism evidence="3 4">
    <name type="scientific">Candidatus Zymogenus saltonus</name>
    <dbReference type="NCBI Taxonomy" id="2844893"/>
    <lineage>
        <taxon>Bacteria</taxon>
        <taxon>Deltaproteobacteria</taxon>
        <taxon>Candidatus Zymogenia</taxon>
        <taxon>Candidatus Zymogeniales</taxon>
        <taxon>Candidatus Zymogenaceae</taxon>
        <taxon>Candidatus Zymogenus</taxon>
    </lineage>
</organism>
<comment type="catalytic activity">
    <reaction evidence="1">
        <text>an L-aminoacyl-L-amino acid + H2O = 2 an L-alpha-amino acid</text>
        <dbReference type="Rhea" id="RHEA:48940"/>
        <dbReference type="ChEBI" id="CHEBI:15377"/>
        <dbReference type="ChEBI" id="CHEBI:59869"/>
        <dbReference type="ChEBI" id="CHEBI:77460"/>
    </reaction>
</comment>
<comment type="caution">
    <text evidence="3">The sequence shown here is derived from an EMBL/GenBank/DDBJ whole genome shotgun (WGS) entry which is preliminary data.</text>
</comment>
<dbReference type="GO" id="GO:0016805">
    <property type="term" value="F:dipeptidase activity"/>
    <property type="evidence" value="ECO:0007669"/>
    <property type="project" value="UniProtKB-KW"/>
</dbReference>
<keyword evidence="2" id="KW-0175">Coiled coil</keyword>
<gene>
    <name evidence="3" type="ORF">JW984_12835</name>
</gene>